<dbReference type="HOGENOM" id="CLU_033975_2_1_5"/>
<keyword evidence="4" id="KW-1185">Reference proteome</keyword>
<dbReference type="Pfam" id="PF02515">
    <property type="entry name" value="CoA_transf_3"/>
    <property type="match status" value="1"/>
</dbReference>
<keyword evidence="1 3" id="KW-0808">Transferase</keyword>
<sequence length="422" mass="45299">MAARHQGESMDNPALDDRAATQEAPRPLPLAGLRVLDLSQVMAGPFGCMLLGDMGADVIKVEPPAGGDQTRRSMGFRMKGEDSPGFLALNRNKRSVTINLKTEAGRELFYALVETADIVVENSRPGVARRLGIDYETLAKRNPRLVYASISGFGQTGPWSQRPGFDLIAQAMSGVISAMGIPGGEPIKSGVPIGDLGAGLLAVYGILSAIFGREATGRGQYVDASLFEAALGLSVWESTELWATGRSPQPLGTANRMSAPYQAFAAADGHFVVGAANQKIWLTFCQVIDRMDLTEDPRFRDNRDRLQNLPALVAELNAVFQAETVDHWVDAFIAAGVPAGPINDYAQVMASDHVAARNMVMKVQHPVEGEINTLGFPVKLSGTPQEVRYPPPLLGQHTRDLVDELGLSDRYDELAGGGAFSQ</sequence>
<accession>Q1YHQ9</accession>
<reference evidence="3 4" key="1">
    <citation type="journal article" date="2008" name="Appl. Environ. Microbiol.">
        <title>Genomic insights into Mn(II) oxidation by the marine alphaproteobacterium Aurantimonas sp. strain SI85-9A1.</title>
        <authorList>
            <person name="Dick G.J."/>
            <person name="Podell S."/>
            <person name="Johnson H.A."/>
            <person name="Rivera-Espinoza Y."/>
            <person name="Bernier-Latmani R."/>
            <person name="McCarthy J.K."/>
            <person name="Torpey J.W."/>
            <person name="Clement B.G."/>
            <person name="Gaasterland T."/>
            <person name="Tebo B.M."/>
        </authorList>
    </citation>
    <scope>NUCLEOTIDE SEQUENCE [LARGE SCALE GENOMIC DNA]</scope>
    <source>
        <strain evidence="3 4">SI85-9A1</strain>
    </source>
</reference>
<dbReference type="PANTHER" id="PTHR48207">
    <property type="entry name" value="SUCCINATE--HYDROXYMETHYLGLUTARATE COA-TRANSFERASE"/>
    <property type="match status" value="1"/>
</dbReference>
<protein>
    <submittedName>
        <fullName evidence="3">Putative acyl-CoA transferase/carnitine dehydratase</fullName>
    </submittedName>
</protein>
<comment type="caution">
    <text evidence="3">The sequence shown here is derived from an EMBL/GenBank/DDBJ whole genome shotgun (WGS) entry which is preliminary data.</text>
</comment>
<feature type="region of interest" description="Disordered" evidence="2">
    <location>
        <begin position="1"/>
        <end position="21"/>
    </location>
</feature>
<dbReference type="SUPFAM" id="SSF89796">
    <property type="entry name" value="CoA-transferase family III (CaiB/BaiF)"/>
    <property type="match status" value="1"/>
</dbReference>
<evidence type="ECO:0000313" key="3">
    <source>
        <dbReference type="EMBL" id="EAS49521.1"/>
    </source>
</evidence>
<dbReference type="InterPro" id="IPR050483">
    <property type="entry name" value="CoA-transferase_III_domain"/>
</dbReference>
<name>Q1YHQ9_AURMS</name>
<dbReference type="Gene3D" id="3.40.50.10540">
    <property type="entry name" value="Crotonobetainyl-coa:carnitine coa-transferase, domain 1"/>
    <property type="match status" value="1"/>
</dbReference>
<dbReference type="InterPro" id="IPR023606">
    <property type="entry name" value="CoA-Trfase_III_dom_1_sf"/>
</dbReference>
<evidence type="ECO:0000313" key="4">
    <source>
        <dbReference type="Proteomes" id="UP000000321"/>
    </source>
</evidence>
<evidence type="ECO:0000256" key="1">
    <source>
        <dbReference type="ARBA" id="ARBA00022679"/>
    </source>
</evidence>
<dbReference type="EMBL" id="AAPJ01000004">
    <property type="protein sequence ID" value="EAS49521.1"/>
    <property type="molecule type" value="Genomic_DNA"/>
</dbReference>
<dbReference type="InterPro" id="IPR044855">
    <property type="entry name" value="CoA-Trfase_III_dom3_sf"/>
</dbReference>
<dbReference type="Proteomes" id="UP000000321">
    <property type="component" value="Unassembled WGS sequence"/>
</dbReference>
<dbReference type="AlphaFoldDB" id="Q1YHQ9"/>
<organism evidence="3 4">
    <name type="scientific">Aurantimonas manganoxydans (strain ATCC BAA-1229 / DSM 21871 / SI85-9A1)</name>
    <dbReference type="NCBI Taxonomy" id="287752"/>
    <lineage>
        <taxon>Bacteria</taxon>
        <taxon>Pseudomonadati</taxon>
        <taxon>Pseudomonadota</taxon>
        <taxon>Alphaproteobacteria</taxon>
        <taxon>Hyphomicrobiales</taxon>
        <taxon>Aurantimonadaceae</taxon>
        <taxon>Aurantimonas</taxon>
    </lineage>
</organism>
<proteinExistence type="predicted"/>
<dbReference type="Gene3D" id="3.30.1540.10">
    <property type="entry name" value="formyl-coa transferase, domain 3"/>
    <property type="match status" value="1"/>
</dbReference>
<dbReference type="GO" id="GO:0008410">
    <property type="term" value="F:CoA-transferase activity"/>
    <property type="evidence" value="ECO:0007669"/>
    <property type="project" value="TreeGrafter"/>
</dbReference>
<gene>
    <name evidence="3" type="ORF">SI859A1_00173</name>
</gene>
<dbReference type="PANTHER" id="PTHR48207:SF4">
    <property type="entry name" value="BLL6097 PROTEIN"/>
    <property type="match status" value="1"/>
</dbReference>
<evidence type="ECO:0000256" key="2">
    <source>
        <dbReference type="SAM" id="MobiDB-lite"/>
    </source>
</evidence>
<dbReference type="BioCyc" id="AURANTIMONAS:SI859A1_00173-MONOMER"/>
<dbReference type="InterPro" id="IPR003673">
    <property type="entry name" value="CoA-Trfase_fam_III"/>
</dbReference>